<reference evidence="2" key="1">
    <citation type="submission" date="2016-10" db="EMBL/GenBank/DDBJ databases">
        <title>Sequence of Gallionella enrichment culture.</title>
        <authorList>
            <person name="Poehlein A."/>
            <person name="Muehling M."/>
            <person name="Daniel R."/>
        </authorList>
    </citation>
    <scope>NUCLEOTIDE SEQUENCE</scope>
</reference>
<feature type="domain" description="Sulfatase-modifying factor enzyme-like" evidence="1">
    <location>
        <begin position="47"/>
        <end position="278"/>
    </location>
</feature>
<dbReference type="SUPFAM" id="SSF56436">
    <property type="entry name" value="C-type lectin-like"/>
    <property type="match status" value="1"/>
</dbReference>
<dbReference type="PANTHER" id="PTHR23150">
    <property type="entry name" value="SULFATASE MODIFYING FACTOR 1, 2"/>
    <property type="match status" value="1"/>
</dbReference>
<dbReference type="AlphaFoldDB" id="A0A1J5PX76"/>
<accession>A0A1J5PX76</accession>
<evidence type="ECO:0000259" key="1">
    <source>
        <dbReference type="Pfam" id="PF03781"/>
    </source>
</evidence>
<dbReference type="GO" id="GO:0120147">
    <property type="term" value="F:formylglycine-generating oxidase activity"/>
    <property type="evidence" value="ECO:0007669"/>
    <property type="project" value="TreeGrafter"/>
</dbReference>
<dbReference type="InterPro" id="IPR042095">
    <property type="entry name" value="SUMF_sf"/>
</dbReference>
<dbReference type="EMBL" id="MLJW01001971">
    <property type="protein sequence ID" value="OIQ76081.1"/>
    <property type="molecule type" value="Genomic_DNA"/>
</dbReference>
<dbReference type="Pfam" id="PF03781">
    <property type="entry name" value="FGE-sulfatase"/>
    <property type="match status" value="1"/>
</dbReference>
<comment type="caution">
    <text evidence="2">The sequence shown here is derived from an EMBL/GenBank/DDBJ whole genome shotgun (WGS) entry which is preliminary data.</text>
</comment>
<dbReference type="Gene3D" id="3.90.1580.10">
    <property type="entry name" value="paralog of FGE (formylglycine-generating enzyme)"/>
    <property type="match status" value="1"/>
</dbReference>
<proteinExistence type="predicted"/>
<protein>
    <submittedName>
        <fullName evidence="2">Formylglycine-generating sulfatase enzyme</fullName>
    </submittedName>
</protein>
<dbReference type="InterPro" id="IPR005532">
    <property type="entry name" value="SUMF_dom"/>
</dbReference>
<dbReference type="InterPro" id="IPR016187">
    <property type="entry name" value="CTDL_fold"/>
</dbReference>
<name>A0A1J5PX76_9ZZZZ</name>
<gene>
    <name evidence="2" type="ORF">GALL_422430</name>
</gene>
<sequence length="300" mass="32407">MLIAFKLKIASLKIAMACAAGLAGPLAVTPLLSENVQPVTALRGEQTIVDLRSGTVSYRVAGDFTRAGKPAEAPLVSVRFERPLSIMTHQVSASDYQRCVDEGACRPLDAGVTVAADRPAVQVSWHDAAGYAAWLSRRTGRHYRLPTDEEWAFAAGSHYRDDGLPVDDNDPSKRWIARYERESERAIADDAVRPLGGFGANENGLLDTSGNVWEWTSTCFVRTALDDAGQPVSKTSNCGVRVAEGAHRAYVTDFIRDARAGGCAVGVPPSHLGFRLVRERGSWIENLSSVLRKARATAPS</sequence>
<dbReference type="PANTHER" id="PTHR23150:SF19">
    <property type="entry name" value="FORMYLGLYCINE-GENERATING ENZYME"/>
    <property type="match status" value="1"/>
</dbReference>
<evidence type="ECO:0000313" key="2">
    <source>
        <dbReference type="EMBL" id="OIQ76081.1"/>
    </source>
</evidence>
<organism evidence="2">
    <name type="scientific">mine drainage metagenome</name>
    <dbReference type="NCBI Taxonomy" id="410659"/>
    <lineage>
        <taxon>unclassified sequences</taxon>
        <taxon>metagenomes</taxon>
        <taxon>ecological metagenomes</taxon>
    </lineage>
</organism>
<dbReference type="InterPro" id="IPR051043">
    <property type="entry name" value="Sulfatase_Mod_Factor_Kinase"/>
</dbReference>